<dbReference type="HOGENOM" id="CLU_1065178_0_0_0"/>
<organism evidence="2">
    <name type="scientific">Solibacter usitatus (strain Ellin6076)</name>
    <dbReference type="NCBI Taxonomy" id="234267"/>
    <lineage>
        <taxon>Bacteria</taxon>
        <taxon>Pseudomonadati</taxon>
        <taxon>Acidobacteriota</taxon>
        <taxon>Terriglobia</taxon>
        <taxon>Bryobacterales</taxon>
        <taxon>Solibacteraceae</taxon>
        <taxon>Candidatus Solibacter</taxon>
    </lineage>
</organism>
<dbReference type="SUPFAM" id="SSF51556">
    <property type="entry name" value="Metallo-dependent hydrolases"/>
    <property type="match status" value="1"/>
</dbReference>
<protein>
    <submittedName>
        <fullName evidence="2">Amidohydrolase</fullName>
    </submittedName>
</protein>
<dbReference type="KEGG" id="sus:Acid_1120"/>
<accession>Q02A12</accession>
<dbReference type="Gene3D" id="2.30.40.10">
    <property type="entry name" value="Urease, subunit C, domain 1"/>
    <property type="match status" value="2"/>
</dbReference>
<gene>
    <name evidence="2" type="ordered locus">Acid_1120</name>
</gene>
<dbReference type="GO" id="GO:0016810">
    <property type="term" value="F:hydrolase activity, acting on carbon-nitrogen (but not peptide) bonds"/>
    <property type="evidence" value="ECO:0007669"/>
    <property type="project" value="InterPro"/>
</dbReference>
<keyword evidence="2" id="KW-0378">Hydrolase</keyword>
<dbReference type="OrthoDB" id="9797498at2"/>
<sequence precursor="true">MPKRTVLALALLASCACKAPEEGHMKVIIGAVLIDGLGGPPLTNSVVVISGDRIRAAGPASTVPIPAEADKIDGSGRFLVPALVAVAPTIQGQDEAALTKAREAHQPAIGRAATLSETEWMIDHGASGIVGVIQDTEALDPEFLAKLRDLRITFAPALAGGSNEVGKRNTLRLFHAGVPLALAAGVDPQREMELLVDAGIPPLDAIVAGTRNSAAALQDPQRGTIQPGKLANLLVLSAPPGEDIRNLSRVALRITSGTFPQ</sequence>
<dbReference type="EMBL" id="CP000473">
    <property type="protein sequence ID" value="ABJ82114.1"/>
    <property type="molecule type" value="Genomic_DNA"/>
</dbReference>
<dbReference type="InterPro" id="IPR032466">
    <property type="entry name" value="Metal_Hydrolase"/>
</dbReference>
<evidence type="ECO:0000256" key="1">
    <source>
        <dbReference type="SAM" id="SignalP"/>
    </source>
</evidence>
<dbReference type="AlphaFoldDB" id="Q02A12"/>
<reference evidence="2" key="1">
    <citation type="submission" date="2006-10" db="EMBL/GenBank/DDBJ databases">
        <title>Complete sequence of Solibacter usitatus Ellin6076.</title>
        <authorList>
            <consortium name="US DOE Joint Genome Institute"/>
            <person name="Copeland A."/>
            <person name="Lucas S."/>
            <person name="Lapidus A."/>
            <person name="Barry K."/>
            <person name="Detter J.C."/>
            <person name="Glavina del Rio T."/>
            <person name="Hammon N."/>
            <person name="Israni S."/>
            <person name="Dalin E."/>
            <person name="Tice H."/>
            <person name="Pitluck S."/>
            <person name="Thompson L.S."/>
            <person name="Brettin T."/>
            <person name="Bruce D."/>
            <person name="Han C."/>
            <person name="Tapia R."/>
            <person name="Gilna P."/>
            <person name="Schmutz J."/>
            <person name="Larimer F."/>
            <person name="Land M."/>
            <person name="Hauser L."/>
            <person name="Kyrpides N."/>
            <person name="Mikhailova N."/>
            <person name="Janssen P.H."/>
            <person name="Kuske C.R."/>
            <person name="Richardson P."/>
        </authorList>
    </citation>
    <scope>NUCLEOTIDE SEQUENCE</scope>
    <source>
        <strain evidence="2">Ellin6076</strain>
    </source>
</reference>
<keyword evidence="1" id="KW-0732">Signal</keyword>
<dbReference type="FunCoup" id="Q02A12">
    <property type="interactions" value="13"/>
</dbReference>
<feature type="chain" id="PRO_5004163807" evidence="1">
    <location>
        <begin position="20"/>
        <end position="261"/>
    </location>
</feature>
<dbReference type="PANTHER" id="PTHR43135">
    <property type="entry name" value="ALPHA-D-RIBOSE 1-METHYLPHOSPHONATE 5-TRIPHOSPHATE DIPHOSPHATASE"/>
    <property type="match status" value="1"/>
</dbReference>
<feature type="signal peptide" evidence="1">
    <location>
        <begin position="1"/>
        <end position="19"/>
    </location>
</feature>
<dbReference type="PROSITE" id="PS51257">
    <property type="entry name" value="PROKAR_LIPOPROTEIN"/>
    <property type="match status" value="1"/>
</dbReference>
<dbReference type="InterPro" id="IPR011059">
    <property type="entry name" value="Metal-dep_hydrolase_composite"/>
</dbReference>
<evidence type="ECO:0000313" key="2">
    <source>
        <dbReference type="EMBL" id="ABJ82114.1"/>
    </source>
</evidence>
<name>Q02A12_SOLUE</name>
<dbReference type="STRING" id="234267.Acid_1120"/>
<dbReference type="InterPro" id="IPR051781">
    <property type="entry name" value="Metallo-dep_Hydrolase"/>
</dbReference>
<dbReference type="PANTHER" id="PTHR43135:SF3">
    <property type="entry name" value="ALPHA-D-RIBOSE 1-METHYLPHOSPHONATE 5-TRIPHOSPHATE DIPHOSPHATASE"/>
    <property type="match status" value="1"/>
</dbReference>
<proteinExistence type="predicted"/>
<dbReference type="InParanoid" id="Q02A12"/>
<dbReference type="eggNOG" id="COG1228">
    <property type="taxonomic scope" value="Bacteria"/>
</dbReference>